<organism evidence="1 2">
    <name type="scientific">Candidatus Limadaptatus stercoripullorum</name>
    <dbReference type="NCBI Taxonomy" id="2840846"/>
    <lineage>
        <taxon>Bacteria</taxon>
        <taxon>Bacillati</taxon>
        <taxon>Bacillota</taxon>
        <taxon>Clostridia</taxon>
        <taxon>Eubacteriales</taxon>
        <taxon>Candidatus Limadaptatus</taxon>
    </lineage>
</organism>
<proteinExistence type="predicted"/>
<reference evidence="1" key="1">
    <citation type="submission" date="2020-10" db="EMBL/GenBank/DDBJ databases">
        <authorList>
            <person name="Gilroy R."/>
        </authorList>
    </citation>
    <scope>NUCLEOTIDE SEQUENCE</scope>
    <source>
        <strain evidence="1">10406</strain>
    </source>
</reference>
<evidence type="ECO:0000313" key="1">
    <source>
        <dbReference type="EMBL" id="HIU98337.1"/>
    </source>
</evidence>
<dbReference type="AlphaFoldDB" id="A0A9D1N9A8"/>
<sequence length="355" mass="40914">MSKYPDYISEKRRPVPTPDSIVENGQAHFGTFDIPFKRLNLLDCEKPCGKHMPDCMKKSRLTEWEAFEVHLKEGALVSAIYNTGPFGFSIFVWFDKRTGKISSWRNIVPVKKAKVASQLVDDHCSLKVKKSEYVIENDLMNGKAHACGWSENRKFGRFEIDIKVERLSPPSNVSIPFGPNKPLYSEKDFLKATGYISVNGEKFVTDEDSVSIIDDHKGYYPFRAHYDWLTTMGRCEIDGEKKFFAFNLTRNQSIDQDAYNENLIWVEGESFPLPPVTFERDSRKAKTWRIRDEHGAVDIRYELENTFYMPIHLLVVDVYYALPFGKIYGFVKDTNGKKYVVDGMLGIGEDKSTRM</sequence>
<reference evidence="1" key="2">
    <citation type="journal article" date="2021" name="PeerJ">
        <title>Extensive microbial diversity within the chicken gut microbiome revealed by metagenomics and culture.</title>
        <authorList>
            <person name="Gilroy R."/>
            <person name="Ravi A."/>
            <person name="Getino M."/>
            <person name="Pursley I."/>
            <person name="Horton D.L."/>
            <person name="Alikhan N.F."/>
            <person name="Baker D."/>
            <person name="Gharbi K."/>
            <person name="Hall N."/>
            <person name="Watson M."/>
            <person name="Adriaenssens E.M."/>
            <person name="Foster-Nyarko E."/>
            <person name="Jarju S."/>
            <person name="Secka A."/>
            <person name="Antonio M."/>
            <person name="Oren A."/>
            <person name="Chaudhuri R.R."/>
            <person name="La Ragione R."/>
            <person name="Hildebrand F."/>
            <person name="Pallen M.J."/>
        </authorList>
    </citation>
    <scope>NUCLEOTIDE SEQUENCE</scope>
    <source>
        <strain evidence="1">10406</strain>
    </source>
</reference>
<dbReference type="EMBL" id="DVOE01000009">
    <property type="protein sequence ID" value="HIU98337.1"/>
    <property type="molecule type" value="Genomic_DNA"/>
</dbReference>
<gene>
    <name evidence="1" type="ORF">IAC73_00660</name>
</gene>
<protein>
    <submittedName>
        <fullName evidence="1">DUF2804 domain-containing protein</fullName>
    </submittedName>
</protein>
<dbReference type="Pfam" id="PF10974">
    <property type="entry name" value="DUF2804"/>
    <property type="match status" value="1"/>
</dbReference>
<evidence type="ECO:0000313" key="2">
    <source>
        <dbReference type="Proteomes" id="UP000886857"/>
    </source>
</evidence>
<dbReference type="InterPro" id="IPR021243">
    <property type="entry name" value="DUF2804"/>
</dbReference>
<dbReference type="Proteomes" id="UP000886857">
    <property type="component" value="Unassembled WGS sequence"/>
</dbReference>
<name>A0A9D1N9A8_9FIRM</name>
<accession>A0A9D1N9A8</accession>
<dbReference type="PANTHER" id="PTHR35868:SF4">
    <property type="entry name" value="DUF2804 DOMAIN-CONTAINING PROTEIN"/>
    <property type="match status" value="1"/>
</dbReference>
<dbReference type="PANTHER" id="PTHR35868">
    <property type="entry name" value="DUF2804 DOMAIN-CONTAINING PROTEIN-RELATED"/>
    <property type="match status" value="1"/>
</dbReference>
<comment type="caution">
    <text evidence="1">The sequence shown here is derived from an EMBL/GenBank/DDBJ whole genome shotgun (WGS) entry which is preliminary data.</text>
</comment>